<protein>
    <recommendedName>
        <fullName evidence="4">Defensin-like protein 1</fullName>
    </recommendedName>
</protein>
<reference evidence="2" key="1">
    <citation type="submission" date="2016-11" db="EMBL/GenBank/DDBJ databases">
        <title>The genome of Nicotiana attenuata.</title>
        <authorList>
            <person name="Xu S."/>
            <person name="Brockmoeller T."/>
            <person name="Gaquerel E."/>
            <person name="Navarro A."/>
            <person name="Kuhl H."/>
            <person name="Gase K."/>
            <person name="Ling Z."/>
            <person name="Zhou W."/>
            <person name="Kreitzer C."/>
            <person name="Stanke M."/>
            <person name="Tang H."/>
            <person name="Lyons E."/>
            <person name="Pandey P."/>
            <person name="Pandey S.P."/>
            <person name="Timmermann B."/>
            <person name="Baldwin I.T."/>
        </authorList>
    </citation>
    <scope>NUCLEOTIDE SEQUENCE [LARGE SCALE GENOMIC DNA]</scope>
    <source>
        <strain evidence="2">UT</strain>
    </source>
</reference>
<dbReference type="InterPro" id="IPR036574">
    <property type="entry name" value="Scorpion_toxin-like_sf"/>
</dbReference>
<feature type="signal peptide" evidence="1">
    <location>
        <begin position="1"/>
        <end position="31"/>
    </location>
</feature>
<dbReference type="Gene3D" id="3.30.30.10">
    <property type="entry name" value="Knottin, scorpion toxin-like"/>
    <property type="match status" value="1"/>
</dbReference>
<gene>
    <name evidence="2" type="ORF">A4A49_11400</name>
</gene>
<organism evidence="2 3">
    <name type="scientific">Nicotiana attenuata</name>
    <name type="common">Coyote tobacco</name>
    <dbReference type="NCBI Taxonomy" id="49451"/>
    <lineage>
        <taxon>Eukaryota</taxon>
        <taxon>Viridiplantae</taxon>
        <taxon>Streptophyta</taxon>
        <taxon>Embryophyta</taxon>
        <taxon>Tracheophyta</taxon>
        <taxon>Spermatophyta</taxon>
        <taxon>Magnoliopsida</taxon>
        <taxon>eudicotyledons</taxon>
        <taxon>Gunneridae</taxon>
        <taxon>Pentapetalae</taxon>
        <taxon>asterids</taxon>
        <taxon>lamiids</taxon>
        <taxon>Solanales</taxon>
        <taxon>Solanaceae</taxon>
        <taxon>Nicotianoideae</taxon>
        <taxon>Nicotianeae</taxon>
        <taxon>Nicotiana</taxon>
    </lineage>
</organism>
<sequence>MAKSLPSYSTFLALLLCFLLISFNEMQVAEGKLCRWKSRNYSTRFCSFSEICSLACIGEYAKATKGQCIRKGWGRYCFCYRKC</sequence>
<keyword evidence="1" id="KW-0732">Signal</keyword>
<accession>A0A1J6ING7</accession>
<comment type="caution">
    <text evidence="2">The sequence shown here is derived from an EMBL/GenBank/DDBJ whole genome shotgun (WGS) entry which is preliminary data.</text>
</comment>
<dbReference type="AlphaFoldDB" id="A0A1J6ING7"/>
<dbReference type="Proteomes" id="UP000187609">
    <property type="component" value="Unassembled WGS sequence"/>
</dbReference>
<dbReference type="EMBL" id="MJEQ01037193">
    <property type="protein sequence ID" value="OIS96688.1"/>
    <property type="molecule type" value="Genomic_DNA"/>
</dbReference>
<dbReference type="SMR" id="A0A1J6ING7"/>
<evidence type="ECO:0000256" key="1">
    <source>
        <dbReference type="SAM" id="SignalP"/>
    </source>
</evidence>
<proteinExistence type="predicted"/>
<feature type="chain" id="PRO_5012498554" description="Defensin-like protein 1" evidence="1">
    <location>
        <begin position="32"/>
        <end position="83"/>
    </location>
</feature>
<evidence type="ECO:0000313" key="3">
    <source>
        <dbReference type="Proteomes" id="UP000187609"/>
    </source>
</evidence>
<keyword evidence="3" id="KW-1185">Reference proteome</keyword>
<evidence type="ECO:0008006" key="4">
    <source>
        <dbReference type="Google" id="ProtNLM"/>
    </source>
</evidence>
<name>A0A1J6ING7_NICAT</name>
<dbReference type="Gramene" id="OIS96688">
    <property type="protein sequence ID" value="OIS96688"/>
    <property type="gene ID" value="A4A49_11400"/>
</dbReference>
<dbReference type="OMA" id="GWGRYCF"/>
<evidence type="ECO:0000313" key="2">
    <source>
        <dbReference type="EMBL" id="OIS96688.1"/>
    </source>
</evidence>